<sequence length="305" mass="36103">MCSPNESKSHYSPQKRREYYSYTSSNRYRHSRLSSEYFFHALFEYGLVLDYRFLYDTERHYQELDYNLVKHKQTHFYITQSQVSDIIRALGNTLEKSDIINLEKLNVLKHKAYSEGIPALLQHSFTTRGHLTVRVVDDTLFEIKFSHPVRGRAKGGRTKVLLEDRYLFHLVTPVEQDIIITELQRTASLRVKPIEWLTEFMLQQDDTSNDFPVRPTTTEEHTKLKVRMTEESLMKAISLVFTQFYPEEVVEDNLSSFRKEIQSKGYTVTNPFITELRLKGYSFRIEVINLNDKYRVVVTLEEVLF</sequence>
<proteinExistence type="predicted"/>
<reference evidence="1" key="1">
    <citation type="journal article" date="2021" name="Proc. Natl. Acad. Sci. U.S.A.">
        <title>A Catalog of Tens of Thousands of Viruses from Human Metagenomes Reveals Hidden Associations with Chronic Diseases.</title>
        <authorList>
            <person name="Tisza M.J."/>
            <person name="Buck C.B."/>
        </authorList>
    </citation>
    <scope>NUCLEOTIDE SEQUENCE</scope>
    <source>
        <strain evidence="1">CtLnO19</strain>
    </source>
</reference>
<organism evidence="1">
    <name type="scientific">Myoviridae sp. ctLnO19</name>
    <dbReference type="NCBI Taxonomy" id="2825085"/>
    <lineage>
        <taxon>Viruses</taxon>
        <taxon>Duplodnaviria</taxon>
        <taxon>Heunggongvirae</taxon>
        <taxon>Uroviricota</taxon>
        <taxon>Caudoviricetes</taxon>
    </lineage>
</organism>
<name>A0A8S5NZU2_9CAUD</name>
<protein>
    <submittedName>
        <fullName evidence="1">Uncharacterized protein</fullName>
    </submittedName>
</protein>
<accession>A0A8S5NZU2</accession>
<dbReference type="EMBL" id="BK015301">
    <property type="protein sequence ID" value="DAE00234.1"/>
    <property type="molecule type" value="Genomic_DNA"/>
</dbReference>
<evidence type="ECO:0000313" key="1">
    <source>
        <dbReference type="EMBL" id="DAE00234.1"/>
    </source>
</evidence>